<evidence type="ECO:0000313" key="2">
    <source>
        <dbReference type="EMBL" id="GMH09207.1"/>
    </source>
</evidence>
<evidence type="ECO:0000313" key="3">
    <source>
        <dbReference type="Proteomes" id="UP001279734"/>
    </source>
</evidence>
<comment type="caution">
    <text evidence="2">The sequence shown here is derived from an EMBL/GenBank/DDBJ whole genome shotgun (WGS) entry which is preliminary data.</text>
</comment>
<keyword evidence="3" id="KW-1185">Reference proteome</keyword>
<feature type="compositionally biased region" description="Basic and acidic residues" evidence="1">
    <location>
        <begin position="1"/>
        <end position="17"/>
    </location>
</feature>
<dbReference type="AlphaFoldDB" id="A0AAD3XLL5"/>
<gene>
    <name evidence="2" type="ORF">Nepgr_011047</name>
</gene>
<sequence>MNDTEKKRTRDEVEREYGAVAEEEDSQKKEKSAGVKRKTPNNPEEMVAWKDGYDDESKLLRTDFFGEPAIKDEEVSTAKRVCSEDEEGSVSPVLSDVYYQGRMKNFIGCSVASSSYNLGLKLSGLLDFLAQDWER</sequence>
<name>A0AAD3XLL5_NEPGR</name>
<dbReference type="Proteomes" id="UP001279734">
    <property type="component" value="Unassembled WGS sequence"/>
</dbReference>
<accession>A0AAD3XLL5</accession>
<feature type="region of interest" description="Disordered" evidence="1">
    <location>
        <begin position="1"/>
        <end position="47"/>
    </location>
</feature>
<evidence type="ECO:0000256" key="1">
    <source>
        <dbReference type="SAM" id="MobiDB-lite"/>
    </source>
</evidence>
<dbReference type="EMBL" id="BSYO01000009">
    <property type="protein sequence ID" value="GMH09207.1"/>
    <property type="molecule type" value="Genomic_DNA"/>
</dbReference>
<reference evidence="2" key="1">
    <citation type="submission" date="2023-05" db="EMBL/GenBank/DDBJ databases">
        <title>Nepenthes gracilis genome sequencing.</title>
        <authorList>
            <person name="Fukushima K."/>
        </authorList>
    </citation>
    <scope>NUCLEOTIDE SEQUENCE</scope>
    <source>
        <strain evidence="2">SING2019-196</strain>
    </source>
</reference>
<organism evidence="2 3">
    <name type="scientific">Nepenthes gracilis</name>
    <name type="common">Slender pitcher plant</name>
    <dbReference type="NCBI Taxonomy" id="150966"/>
    <lineage>
        <taxon>Eukaryota</taxon>
        <taxon>Viridiplantae</taxon>
        <taxon>Streptophyta</taxon>
        <taxon>Embryophyta</taxon>
        <taxon>Tracheophyta</taxon>
        <taxon>Spermatophyta</taxon>
        <taxon>Magnoliopsida</taxon>
        <taxon>eudicotyledons</taxon>
        <taxon>Gunneridae</taxon>
        <taxon>Pentapetalae</taxon>
        <taxon>Caryophyllales</taxon>
        <taxon>Nepenthaceae</taxon>
        <taxon>Nepenthes</taxon>
    </lineage>
</organism>
<protein>
    <submittedName>
        <fullName evidence="2">Uncharacterized protein</fullName>
    </submittedName>
</protein>
<proteinExistence type="predicted"/>